<dbReference type="GO" id="GO:0052621">
    <property type="term" value="F:diguanylate cyclase activity"/>
    <property type="evidence" value="ECO:0007669"/>
    <property type="project" value="UniProtKB-EC"/>
</dbReference>
<feature type="transmembrane region" description="Helical" evidence="1">
    <location>
        <begin position="30"/>
        <end position="51"/>
    </location>
</feature>
<dbReference type="Proteomes" id="UP001322664">
    <property type="component" value="Chromosome"/>
</dbReference>
<dbReference type="EC" id="2.7.7.65" evidence="3"/>
<dbReference type="PANTHER" id="PTHR46663:SF2">
    <property type="entry name" value="GGDEF DOMAIN-CONTAINING PROTEIN"/>
    <property type="match status" value="1"/>
</dbReference>
<protein>
    <submittedName>
        <fullName evidence="3">GGDEF domain-containing protein</fullName>
        <ecNumber evidence="3">2.7.7.65</ecNumber>
    </submittedName>
</protein>
<evidence type="ECO:0000259" key="2">
    <source>
        <dbReference type="PROSITE" id="PS50887"/>
    </source>
</evidence>
<keyword evidence="1" id="KW-1133">Transmembrane helix</keyword>
<feature type="transmembrane region" description="Helical" evidence="1">
    <location>
        <begin position="6"/>
        <end position="23"/>
    </location>
</feature>
<dbReference type="PANTHER" id="PTHR46663">
    <property type="entry name" value="DIGUANYLATE CYCLASE DGCT-RELATED"/>
    <property type="match status" value="1"/>
</dbReference>
<feature type="domain" description="GGDEF" evidence="2">
    <location>
        <begin position="236"/>
        <end position="371"/>
    </location>
</feature>
<reference evidence="3 4" key="1">
    <citation type="submission" date="2023-09" db="EMBL/GenBank/DDBJ databases">
        <authorList>
            <person name="Page C.A."/>
            <person name="Perez-Diaz I.M."/>
        </authorList>
    </citation>
    <scope>NUCLEOTIDE SEQUENCE [LARGE SCALE GENOMIC DNA]</scope>
    <source>
        <strain evidence="3 4">Ll15</strain>
    </source>
</reference>
<dbReference type="InterPro" id="IPR000160">
    <property type="entry name" value="GGDEF_dom"/>
</dbReference>
<proteinExistence type="predicted"/>
<dbReference type="InterPro" id="IPR029787">
    <property type="entry name" value="Nucleotide_cyclase"/>
</dbReference>
<keyword evidence="3" id="KW-0548">Nucleotidyltransferase</keyword>
<keyword evidence="1" id="KW-0472">Membrane</keyword>
<dbReference type="InterPro" id="IPR052163">
    <property type="entry name" value="DGC-Regulatory_Protein"/>
</dbReference>
<dbReference type="SUPFAM" id="SSF55073">
    <property type="entry name" value="Nucleotide cyclase"/>
    <property type="match status" value="1"/>
</dbReference>
<organism evidence="3 4">
    <name type="scientific">Lysinibacillus louembei</name>
    <dbReference type="NCBI Taxonomy" id="1470088"/>
    <lineage>
        <taxon>Bacteria</taxon>
        <taxon>Bacillati</taxon>
        <taxon>Bacillota</taxon>
        <taxon>Bacilli</taxon>
        <taxon>Bacillales</taxon>
        <taxon>Bacillaceae</taxon>
        <taxon>Lysinibacillus</taxon>
    </lineage>
</organism>
<dbReference type="CDD" id="cd01949">
    <property type="entry name" value="GGDEF"/>
    <property type="match status" value="1"/>
</dbReference>
<feature type="transmembrane region" description="Helical" evidence="1">
    <location>
        <begin position="57"/>
        <end position="78"/>
    </location>
</feature>
<sequence length="372" mass="42803">MALLVYILWLPLFYQPLVFFTLNRYTEKNAFRFSLIAYSLFFTAFIFTLFLKDYFPALSILLFMVMTSIIFIVGIAKFELIPSLTSRYQTMFEVSPTAIILLSNEYEVLEYNHHARNTFHATSSRSLLDLLHTIHNQKQGILLMKALKDSKGLSNFILDFENPSTLQTMILVFEATIISVGSDEYYYIMWRDITNDTEKELLAQYLAYHDALTGLHNRAYFVQHVEAFINQSTSTDLHALILIDLNSFKQINDNYGHSVGDLVLQHMASILQFLFKDPHIVARLGGDEYVLFLQNLQSIEELELAIAAIQQRCEADIFHFEDIQITISPSIGHSIYAVDGDTLEQLLHVSHVNMYINKAAIKQQQALLTEKN</sequence>
<dbReference type="NCBIfam" id="TIGR00254">
    <property type="entry name" value="GGDEF"/>
    <property type="match status" value="1"/>
</dbReference>
<accession>A0ABZ0S387</accession>
<keyword evidence="4" id="KW-1185">Reference proteome</keyword>
<dbReference type="RefSeq" id="WP_319838179.1">
    <property type="nucleotide sequence ID" value="NZ_CP137624.1"/>
</dbReference>
<evidence type="ECO:0000313" key="4">
    <source>
        <dbReference type="Proteomes" id="UP001322664"/>
    </source>
</evidence>
<dbReference type="EMBL" id="CP137624">
    <property type="protein sequence ID" value="WPK13733.1"/>
    <property type="molecule type" value="Genomic_DNA"/>
</dbReference>
<evidence type="ECO:0000256" key="1">
    <source>
        <dbReference type="SAM" id="Phobius"/>
    </source>
</evidence>
<name>A0ABZ0S387_9BACI</name>
<dbReference type="InterPro" id="IPR043128">
    <property type="entry name" value="Rev_trsase/Diguanyl_cyclase"/>
</dbReference>
<evidence type="ECO:0000313" key="3">
    <source>
        <dbReference type="EMBL" id="WPK13733.1"/>
    </source>
</evidence>
<dbReference type="PROSITE" id="PS50887">
    <property type="entry name" value="GGDEF"/>
    <property type="match status" value="1"/>
</dbReference>
<keyword evidence="1" id="KW-0812">Transmembrane</keyword>
<keyword evidence="3" id="KW-0808">Transferase</keyword>
<dbReference type="Gene3D" id="3.30.70.270">
    <property type="match status" value="1"/>
</dbReference>
<dbReference type="SMART" id="SM00267">
    <property type="entry name" value="GGDEF"/>
    <property type="match status" value="1"/>
</dbReference>
<dbReference type="Pfam" id="PF00990">
    <property type="entry name" value="GGDEF"/>
    <property type="match status" value="1"/>
</dbReference>
<gene>
    <name evidence="3" type="ORF">R6U77_08750</name>
</gene>